<dbReference type="EMBL" id="BGZK01003286">
    <property type="protein sequence ID" value="GBO99559.1"/>
    <property type="molecule type" value="Genomic_DNA"/>
</dbReference>
<dbReference type="PANTHER" id="PTHR37984">
    <property type="entry name" value="PROTEIN CBG26694"/>
    <property type="match status" value="1"/>
</dbReference>
<dbReference type="Pfam" id="PF17917">
    <property type="entry name" value="RT_RNaseH"/>
    <property type="match status" value="1"/>
</dbReference>
<dbReference type="CDD" id="cd01647">
    <property type="entry name" value="RT_LTR"/>
    <property type="match status" value="1"/>
</dbReference>
<feature type="domain" description="Reverse transcriptase" evidence="8">
    <location>
        <begin position="1"/>
        <end position="181"/>
    </location>
</feature>
<dbReference type="Gene3D" id="1.10.340.70">
    <property type="match status" value="1"/>
</dbReference>
<evidence type="ECO:0000313" key="10">
    <source>
        <dbReference type="EMBL" id="GBO99559.1"/>
    </source>
</evidence>
<evidence type="ECO:0000256" key="2">
    <source>
        <dbReference type="ARBA" id="ARBA00022679"/>
    </source>
</evidence>
<evidence type="ECO:0000256" key="1">
    <source>
        <dbReference type="ARBA" id="ARBA00012493"/>
    </source>
</evidence>
<name>A0A4C1SEN0_EUMVA</name>
<comment type="caution">
    <text evidence="10">The sequence shown here is derived from an EMBL/GenBank/DDBJ whole genome shotgun (WGS) entry which is preliminary data.</text>
</comment>
<dbReference type="InterPro" id="IPR041588">
    <property type="entry name" value="Integrase_H2C2"/>
</dbReference>
<protein>
    <recommendedName>
        <fullName evidence="1">RNA-directed DNA polymerase</fullName>
        <ecNumber evidence="1">2.7.7.49</ecNumber>
    </recommendedName>
</protein>
<reference evidence="10 11" key="1">
    <citation type="journal article" date="2019" name="Commun. Biol.">
        <title>The bagworm genome reveals a unique fibroin gene that provides high tensile strength.</title>
        <authorList>
            <person name="Kono N."/>
            <person name="Nakamura H."/>
            <person name="Ohtoshi R."/>
            <person name="Tomita M."/>
            <person name="Numata K."/>
            <person name="Arakawa K."/>
        </authorList>
    </citation>
    <scope>NUCLEOTIDE SEQUENCE [LARGE SCALE GENOMIC DNA]</scope>
</reference>
<dbReference type="PROSITE" id="PS50994">
    <property type="entry name" value="INTEGRASE"/>
    <property type="match status" value="1"/>
</dbReference>
<dbReference type="GO" id="GO:0015074">
    <property type="term" value="P:DNA integration"/>
    <property type="evidence" value="ECO:0007669"/>
    <property type="project" value="InterPro"/>
</dbReference>
<dbReference type="InterPro" id="IPR050951">
    <property type="entry name" value="Retrovirus_Pol_polyprotein"/>
</dbReference>
<evidence type="ECO:0000259" key="8">
    <source>
        <dbReference type="PROSITE" id="PS50878"/>
    </source>
</evidence>
<dbReference type="GO" id="GO:0003964">
    <property type="term" value="F:RNA-directed DNA polymerase activity"/>
    <property type="evidence" value="ECO:0007669"/>
    <property type="project" value="UniProtKB-KW"/>
</dbReference>
<dbReference type="GO" id="GO:0042575">
    <property type="term" value="C:DNA polymerase complex"/>
    <property type="evidence" value="ECO:0007669"/>
    <property type="project" value="UniProtKB-ARBA"/>
</dbReference>
<dbReference type="Proteomes" id="UP000299102">
    <property type="component" value="Unassembled WGS sequence"/>
</dbReference>
<dbReference type="STRING" id="151549.A0A4C1SEN0"/>
<dbReference type="InterPro" id="IPR012337">
    <property type="entry name" value="RNaseH-like_sf"/>
</dbReference>
<evidence type="ECO:0000259" key="9">
    <source>
        <dbReference type="PROSITE" id="PS50994"/>
    </source>
</evidence>
<dbReference type="Gene3D" id="3.10.10.10">
    <property type="entry name" value="HIV Type 1 Reverse Transcriptase, subunit A, domain 1"/>
    <property type="match status" value="1"/>
</dbReference>
<dbReference type="PANTHER" id="PTHR37984:SF5">
    <property type="entry name" value="PROTEIN NYNRIN-LIKE"/>
    <property type="match status" value="1"/>
</dbReference>
<dbReference type="CDD" id="cd09274">
    <property type="entry name" value="RNase_HI_RT_Ty3"/>
    <property type="match status" value="1"/>
</dbReference>
<dbReference type="EC" id="2.7.7.49" evidence="1"/>
<dbReference type="InterPro" id="IPR043502">
    <property type="entry name" value="DNA/RNA_pol_sf"/>
</dbReference>
<keyword evidence="5" id="KW-0255">Endonuclease</keyword>
<dbReference type="GO" id="GO:0004519">
    <property type="term" value="F:endonuclease activity"/>
    <property type="evidence" value="ECO:0007669"/>
    <property type="project" value="UniProtKB-KW"/>
</dbReference>
<evidence type="ECO:0000256" key="3">
    <source>
        <dbReference type="ARBA" id="ARBA00022695"/>
    </source>
</evidence>
<dbReference type="OrthoDB" id="425619at2759"/>
<keyword evidence="3" id="KW-0548">Nucleotidyltransferase</keyword>
<dbReference type="Gene3D" id="3.30.420.10">
    <property type="entry name" value="Ribonuclease H-like superfamily/Ribonuclease H"/>
    <property type="match status" value="1"/>
</dbReference>
<evidence type="ECO:0000313" key="11">
    <source>
        <dbReference type="Proteomes" id="UP000299102"/>
    </source>
</evidence>
<dbReference type="Pfam" id="PF00078">
    <property type="entry name" value="RVT_1"/>
    <property type="match status" value="1"/>
</dbReference>
<dbReference type="SUPFAM" id="SSF53098">
    <property type="entry name" value="Ribonuclease H-like"/>
    <property type="match status" value="1"/>
</dbReference>
<evidence type="ECO:0000256" key="5">
    <source>
        <dbReference type="ARBA" id="ARBA00022759"/>
    </source>
</evidence>
<keyword evidence="6" id="KW-0378">Hydrolase</keyword>
<dbReference type="InterPro" id="IPR043128">
    <property type="entry name" value="Rev_trsase/Diguanyl_cyclase"/>
</dbReference>
<dbReference type="FunFam" id="3.10.20.370:FF:000001">
    <property type="entry name" value="Retrovirus-related Pol polyprotein from transposon 17.6-like protein"/>
    <property type="match status" value="1"/>
</dbReference>
<dbReference type="InterPro" id="IPR000477">
    <property type="entry name" value="RT_dom"/>
</dbReference>
<dbReference type="PROSITE" id="PS50878">
    <property type="entry name" value="RT_POL"/>
    <property type="match status" value="1"/>
</dbReference>
<keyword evidence="2" id="KW-0808">Transferase</keyword>
<dbReference type="Gene3D" id="3.10.20.370">
    <property type="match status" value="1"/>
</dbReference>
<gene>
    <name evidence="10" type="primary">pol</name>
    <name evidence="10" type="ORF">EVAR_70157_1</name>
</gene>
<dbReference type="FunFam" id="3.30.70.270:FF:000020">
    <property type="entry name" value="Transposon Tf2-6 polyprotein-like Protein"/>
    <property type="match status" value="1"/>
</dbReference>
<dbReference type="InterPro" id="IPR036397">
    <property type="entry name" value="RNaseH_sf"/>
</dbReference>
<proteinExistence type="predicted"/>
<dbReference type="FunFam" id="1.10.340.70:FF:000001">
    <property type="entry name" value="Retrovirus-related Pol polyprotein from transposon gypsy-like Protein"/>
    <property type="match status" value="1"/>
</dbReference>
<keyword evidence="7" id="KW-0695">RNA-directed DNA polymerase</keyword>
<dbReference type="InterPro" id="IPR041373">
    <property type="entry name" value="RT_RNaseH"/>
</dbReference>
<dbReference type="GO" id="GO:0016787">
    <property type="term" value="F:hydrolase activity"/>
    <property type="evidence" value="ECO:0007669"/>
    <property type="project" value="UniProtKB-KW"/>
</dbReference>
<accession>A0A4C1SEN0</accession>
<evidence type="ECO:0000256" key="4">
    <source>
        <dbReference type="ARBA" id="ARBA00022722"/>
    </source>
</evidence>
<dbReference type="GO" id="GO:0003676">
    <property type="term" value="F:nucleic acid binding"/>
    <property type="evidence" value="ECO:0007669"/>
    <property type="project" value="InterPro"/>
</dbReference>
<dbReference type="SUPFAM" id="SSF56672">
    <property type="entry name" value="DNA/RNA polymerases"/>
    <property type="match status" value="1"/>
</dbReference>
<dbReference type="Gene3D" id="3.30.70.270">
    <property type="match status" value="2"/>
</dbReference>
<dbReference type="AlphaFoldDB" id="A0A4C1SEN0"/>
<organism evidence="10 11">
    <name type="scientific">Eumeta variegata</name>
    <name type="common">Bagworm moth</name>
    <name type="synonym">Eumeta japonica</name>
    <dbReference type="NCBI Taxonomy" id="151549"/>
    <lineage>
        <taxon>Eukaryota</taxon>
        <taxon>Metazoa</taxon>
        <taxon>Ecdysozoa</taxon>
        <taxon>Arthropoda</taxon>
        <taxon>Hexapoda</taxon>
        <taxon>Insecta</taxon>
        <taxon>Pterygota</taxon>
        <taxon>Neoptera</taxon>
        <taxon>Endopterygota</taxon>
        <taxon>Lepidoptera</taxon>
        <taxon>Glossata</taxon>
        <taxon>Ditrysia</taxon>
        <taxon>Tineoidea</taxon>
        <taxon>Psychidae</taxon>
        <taxon>Oiketicinae</taxon>
        <taxon>Eumeta</taxon>
    </lineage>
</organism>
<dbReference type="Pfam" id="PF00665">
    <property type="entry name" value="rve"/>
    <property type="match status" value="1"/>
</dbReference>
<dbReference type="InterPro" id="IPR001584">
    <property type="entry name" value="Integrase_cat-core"/>
</dbReference>
<keyword evidence="4" id="KW-0540">Nuclease</keyword>
<keyword evidence="11" id="KW-1185">Reference proteome</keyword>
<feature type="domain" description="Integrase catalytic" evidence="9">
    <location>
        <begin position="538"/>
        <end position="654"/>
    </location>
</feature>
<evidence type="ECO:0000256" key="6">
    <source>
        <dbReference type="ARBA" id="ARBA00022801"/>
    </source>
</evidence>
<dbReference type="Pfam" id="PF17921">
    <property type="entry name" value="Integrase_H2C2"/>
    <property type="match status" value="1"/>
</dbReference>
<evidence type="ECO:0000256" key="7">
    <source>
        <dbReference type="ARBA" id="ARBA00022918"/>
    </source>
</evidence>
<sequence length="654" mass="75713">MIDLNVIEQSESPWSNRTTVVRKPGKNRFCLDARKLNQITIKDAYPLQNIDGILSRIDETYYISSVDLKYAFWQIELEPECRPYTAFTVAGRPLYQFRVMPFGLCNAAQRLCRLMDKVVPQSLKENVFIYLDDLLVISDNFEKHLRILTEVAQCLKKANLTIGLEKSQFCFQELRYLGFIIGGGCLKTDPEKVKAIRDIRVPKTPREVRSFLGTAGWYRRFIKDFASIAAPLTDRLKKAKKFEMTSEAIKSFEKLKQALTSAPVLRHADFSKRFWIQCDACEYGIGAVLYQISNQNEEHPIAFYSQKLNACQRNYSVTEKECLAAVMAVKKFRPYIELMPFTIVTDHASLKWLMTLKDLSGRLARWSLQLQAFDFEIEHRKGSENIVADMLSRSQDEENVVETINIEDLFDFETTEFQSEEYLDLIKHISENKERLPDLKIDDGFVFKRTNFDRSEDATHSWKLWVPASITSALIEKAHNSLTSAHGGTAKTIEKLKRFFYWPRLSVQVKNYISNCETCKESKPSNTNLRPEIGSQVKTDRPFQKLYLDFLGKYPRSKKGNCYIFLVLDHFSKYTLMKAMKEATTSNVIQFLTHEVFHKFGVPEIVHTDNGSQFVAKHFQNFLNTYKITHIRTPVYQPSSNASERVNQSILARQ</sequence>